<dbReference type="SUPFAM" id="SSF53756">
    <property type="entry name" value="UDP-Glycosyltransferase/glycogen phosphorylase"/>
    <property type="match status" value="1"/>
</dbReference>
<dbReference type="AlphaFoldDB" id="A0A1M5KLU4"/>
<sequence>MDERPLRIALTSYRSKPHCGGQGVYVRNLSRELAALGHRVEVFSGPPYPDLDAGVGLTEVPSLDLYDDAHPFRRGREFRDATDVLEFATMCTGGFPEPRTFSRRVVRVLRARTGEFDVVHDNQTLGPALLALPGAGLPLVGTIHHPISVDRALELAAASGRRRLSLRRWYGFVRTQARVARGMDLLLSPSRNSVADAIRDFGVRDEQFRVVPIGVDVERFRPRGERVPGRIVTMCSADVPLKGLSVLLRAMAQLRTSHASLTVVSRLEPGGRTEKLVAELGLAHRVSFVSGLGDDELAELLASAEVACVPSLYEGFSLPAVEAMASGTPLVASDAGALPEVVGRDGTAGLLVPAGDPVTLARRLDDLFAAPEQRARLGAAARERARTEFSWGATARATAGVYREAIARHRREGAR</sequence>
<feature type="domain" description="Glycosyl transferase family 1" evidence="3">
    <location>
        <begin position="226"/>
        <end position="384"/>
    </location>
</feature>
<gene>
    <name evidence="5" type="ORF">SAMN05443575_2197</name>
</gene>
<dbReference type="RefSeq" id="WP_234971419.1">
    <property type="nucleotide sequence ID" value="NZ_FQVU01000003.1"/>
</dbReference>
<evidence type="ECO:0000256" key="2">
    <source>
        <dbReference type="ARBA" id="ARBA00022679"/>
    </source>
</evidence>
<feature type="domain" description="Glycosyltransferase subfamily 4-like N-terminal" evidence="4">
    <location>
        <begin position="20"/>
        <end position="219"/>
    </location>
</feature>
<organism evidence="5 6">
    <name type="scientific">Jatrophihabitans endophyticus</name>
    <dbReference type="NCBI Taxonomy" id="1206085"/>
    <lineage>
        <taxon>Bacteria</taxon>
        <taxon>Bacillati</taxon>
        <taxon>Actinomycetota</taxon>
        <taxon>Actinomycetes</taxon>
        <taxon>Jatrophihabitantales</taxon>
        <taxon>Jatrophihabitantaceae</taxon>
        <taxon>Jatrophihabitans</taxon>
    </lineage>
</organism>
<proteinExistence type="predicted"/>
<dbReference type="PANTHER" id="PTHR46401">
    <property type="entry name" value="GLYCOSYLTRANSFERASE WBBK-RELATED"/>
    <property type="match status" value="1"/>
</dbReference>
<name>A0A1M5KLU4_9ACTN</name>
<reference evidence="5 6" key="1">
    <citation type="submission" date="2016-11" db="EMBL/GenBank/DDBJ databases">
        <authorList>
            <person name="Jaros S."/>
            <person name="Januszkiewicz K."/>
            <person name="Wedrychowicz H."/>
        </authorList>
    </citation>
    <scope>NUCLEOTIDE SEQUENCE [LARGE SCALE GENOMIC DNA]</scope>
    <source>
        <strain evidence="5 6">DSM 45627</strain>
    </source>
</reference>
<dbReference type="STRING" id="1206085.SAMN05443575_2197"/>
<evidence type="ECO:0000313" key="5">
    <source>
        <dbReference type="EMBL" id="SHG53685.1"/>
    </source>
</evidence>
<dbReference type="GO" id="GO:0009103">
    <property type="term" value="P:lipopolysaccharide biosynthetic process"/>
    <property type="evidence" value="ECO:0007669"/>
    <property type="project" value="TreeGrafter"/>
</dbReference>
<dbReference type="GO" id="GO:0016757">
    <property type="term" value="F:glycosyltransferase activity"/>
    <property type="evidence" value="ECO:0007669"/>
    <property type="project" value="UniProtKB-KW"/>
</dbReference>
<dbReference type="EMBL" id="FQVU01000003">
    <property type="protein sequence ID" value="SHG53685.1"/>
    <property type="molecule type" value="Genomic_DNA"/>
</dbReference>
<dbReference type="Pfam" id="PF00534">
    <property type="entry name" value="Glycos_transf_1"/>
    <property type="match status" value="1"/>
</dbReference>
<evidence type="ECO:0000313" key="6">
    <source>
        <dbReference type="Proteomes" id="UP000186132"/>
    </source>
</evidence>
<accession>A0A1M5KLU4</accession>
<dbReference type="CDD" id="cd03801">
    <property type="entry name" value="GT4_PimA-like"/>
    <property type="match status" value="1"/>
</dbReference>
<dbReference type="Pfam" id="PF13439">
    <property type="entry name" value="Glyco_transf_4"/>
    <property type="match status" value="1"/>
</dbReference>
<dbReference type="Gene3D" id="3.40.50.2000">
    <property type="entry name" value="Glycogen Phosphorylase B"/>
    <property type="match status" value="2"/>
</dbReference>
<keyword evidence="2 5" id="KW-0808">Transferase</keyword>
<keyword evidence="6" id="KW-1185">Reference proteome</keyword>
<evidence type="ECO:0000259" key="3">
    <source>
        <dbReference type="Pfam" id="PF00534"/>
    </source>
</evidence>
<protein>
    <submittedName>
        <fullName evidence="5">Glycosyltransferase involved in cell wall bisynthesis</fullName>
    </submittedName>
</protein>
<dbReference type="InterPro" id="IPR028098">
    <property type="entry name" value="Glyco_trans_4-like_N"/>
</dbReference>
<keyword evidence="1" id="KW-0328">Glycosyltransferase</keyword>
<evidence type="ECO:0000259" key="4">
    <source>
        <dbReference type="Pfam" id="PF13439"/>
    </source>
</evidence>
<dbReference type="PANTHER" id="PTHR46401:SF2">
    <property type="entry name" value="GLYCOSYLTRANSFERASE WBBK-RELATED"/>
    <property type="match status" value="1"/>
</dbReference>
<dbReference type="Proteomes" id="UP000186132">
    <property type="component" value="Unassembled WGS sequence"/>
</dbReference>
<evidence type="ECO:0000256" key="1">
    <source>
        <dbReference type="ARBA" id="ARBA00022676"/>
    </source>
</evidence>
<dbReference type="InterPro" id="IPR001296">
    <property type="entry name" value="Glyco_trans_1"/>
</dbReference>